<reference evidence="5" key="1">
    <citation type="submission" date="2025-08" db="UniProtKB">
        <authorList>
            <consortium name="RefSeq"/>
        </authorList>
    </citation>
    <scope>IDENTIFICATION</scope>
    <source>
        <tissue evidence="5">Total insect</tissue>
    </source>
</reference>
<keyword evidence="4" id="KW-1185">Reference proteome</keyword>
<dbReference type="InterPro" id="IPR036397">
    <property type="entry name" value="RNaseH_sf"/>
</dbReference>
<dbReference type="InterPro" id="IPR004875">
    <property type="entry name" value="DDE_SF_endonuclease_dom"/>
</dbReference>
<feature type="compositionally biased region" description="Basic and acidic residues" evidence="2">
    <location>
        <begin position="498"/>
        <end position="541"/>
    </location>
</feature>
<evidence type="ECO:0000256" key="1">
    <source>
        <dbReference type="ARBA" id="ARBA00023125"/>
    </source>
</evidence>
<evidence type="ECO:0000259" key="3">
    <source>
        <dbReference type="PROSITE" id="PS51253"/>
    </source>
</evidence>
<proteinExistence type="predicted"/>
<keyword evidence="1" id="KW-0238">DNA-binding</keyword>
<feature type="region of interest" description="Disordered" evidence="2">
    <location>
        <begin position="444"/>
        <end position="559"/>
    </location>
</feature>
<dbReference type="InParanoid" id="A0A6P8YBT2"/>
<gene>
    <name evidence="5" type="primary">LOC117641222</name>
</gene>
<feature type="domain" description="HTH CENPB-type" evidence="3">
    <location>
        <begin position="68"/>
        <end position="146"/>
    </location>
</feature>
<dbReference type="AlphaFoldDB" id="A0A6P8YBT2"/>
<accession>A0A6P8YBT2</accession>
<dbReference type="Gene3D" id="3.30.420.10">
    <property type="entry name" value="Ribonuclease H-like superfamily/Ribonuclease H"/>
    <property type="match status" value="1"/>
</dbReference>
<sequence>MVRYYVKKTDRKATSPRKLSAAVNLVRGGQSLRSVARLKNINRQTLWKACQKTKNLDAVSECTQEVQLKYGKRHIFSKDIEDSIVSYCLEVAQMGYGLSTDNVRELAFEVADKNKIQMPEKWSVEKKAGLDWFQGFMTRHKELSIRKPEGCSIARAAAFNKDTVEKFYFKYEAVLGRHPTFANGSRVYNLDETSTSTVQNARKIVSPKGQKQVHQVKSQERGVSVTTCCIIGAHGSVLPPVMIFPRKFFKSNMLINAFPGTLGLANLNGYMTTATFLDVINHFVKCTRSSKENPTLLLVDNVGTHLSGAAIDLCRENGVTLFTFPPHTTHRLQPLDVGIFGPFKTYYDAAINSFLVSNPAVPVTIYHIAGFVKEAFSKSATPANIIASFQKPGIFPLNKFVFQDSDFLMSKVTELQNPNTANPTSANLNSDDEATENLITNYEASEEAEDDPNENNEDYVDVSNEAGEPSTSSAFLTPEKIRGYPKAKPQVSTRKGRPKDSPERNEIKERERLTLEKKNAQEERKAKAEEKRRQKESETTSKKRKLKDKQELEGKKIRRVRKSKDKLELEGKKKTRVQRVLSFEDDLLIDNPEEDDVIMKENSPKVDERTINEGDYVLVKFKKYFVGKVIKEGGCDGDFEISYLSKSVKPKKRIAFVMPNVPDIRTVKKSNIEVVLPKPIIPKYVTKRLEASLSFNFNFSIYELE</sequence>
<feature type="compositionally biased region" description="Acidic residues" evidence="2">
    <location>
        <begin position="444"/>
        <end position="460"/>
    </location>
</feature>
<name>A0A6P8YBT2_THRPL</name>
<dbReference type="InterPro" id="IPR006600">
    <property type="entry name" value="HTH_CenpB_DNA-bd_dom"/>
</dbReference>
<dbReference type="OrthoDB" id="4327074at2759"/>
<dbReference type="KEGG" id="tpal:117641222"/>
<dbReference type="RefSeq" id="XP_034234265.1">
    <property type="nucleotide sequence ID" value="XM_034378374.1"/>
</dbReference>
<dbReference type="PANTHER" id="PTHR19303:SF74">
    <property type="entry name" value="POGO TRANSPOSABLE ELEMENT WITH KRAB DOMAIN"/>
    <property type="match status" value="1"/>
</dbReference>
<evidence type="ECO:0000313" key="5">
    <source>
        <dbReference type="RefSeq" id="XP_034234265.1"/>
    </source>
</evidence>
<dbReference type="GeneID" id="117641222"/>
<protein>
    <submittedName>
        <fullName evidence="5">Uncharacterized protein LOC117641222</fullName>
    </submittedName>
</protein>
<dbReference type="Pfam" id="PF03184">
    <property type="entry name" value="DDE_1"/>
    <property type="match status" value="1"/>
</dbReference>
<dbReference type="GO" id="GO:0003677">
    <property type="term" value="F:DNA binding"/>
    <property type="evidence" value="ECO:0007669"/>
    <property type="project" value="UniProtKB-KW"/>
</dbReference>
<dbReference type="GO" id="GO:0005634">
    <property type="term" value="C:nucleus"/>
    <property type="evidence" value="ECO:0007669"/>
    <property type="project" value="TreeGrafter"/>
</dbReference>
<dbReference type="InterPro" id="IPR050863">
    <property type="entry name" value="CenT-Element_Derived"/>
</dbReference>
<dbReference type="Proteomes" id="UP000515158">
    <property type="component" value="Unplaced"/>
</dbReference>
<dbReference type="PROSITE" id="PS51253">
    <property type="entry name" value="HTH_CENPB"/>
    <property type="match status" value="1"/>
</dbReference>
<evidence type="ECO:0000313" key="4">
    <source>
        <dbReference type="Proteomes" id="UP000515158"/>
    </source>
</evidence>
<organism evidence="5">
    <name type="scientific">Thrips palmi</name>
    <name type="common">Melon thrips</name>
    <dbReference type="NCBI Taxonomy" id="161013"/>
    <lineage>
        <taxon>Eukaryota</taxon>
        <taxon>Metazoa</taxon>
        <taxon>Ecdysozoa</taxon>
        <taxon>Arthropoda</taxon>
        <taxon>Hexapoda</taxon>
        <taxon>Insecta</taxon>
        <taxon>Pterygota</taxon>
        <taxon>Neoptera</taxon>
        <taxon>Paraneoptera</taxon>
        <taxon>Thysanoptera</taxon>
        <taxon>Terebrantia</taxon>
        <taxon>Thripoidea</taxon>
        <taxon>Thripidae</taxon>
        <taxon>Thrips</taxon>
    </lineage>
</organism>
<evidence type="ECO:0000256" key="2">
    <source>
        <dbReference type="SAM" id="MobiDB-lite"/>
    </source>
</evidence>
<dbReference type="PANTHER" id="PTHR19303">
    <property type="entry name" value="TRANSPOSON"/>
    <property type="match status" value="1"/>
</dbReference>